<dbReference type="RefSeq" id="XP_036543301.1">
    <property type="nucleotide sequence ID" value="XM_036676001.1"/>
</dbReference>
<feature type="transmembrane region" description="Helical" evidence="2">
    <location>
        <begin position="611"/>
        <end position="633"/>
    </location>
</feature>
<feature type="compositionally biased region" description="Low complexity" evidence="1">
    <location>
        <begin position="367"/>
        <end position="387"/>
    </location>
</feature>
<feature type="region of interest" description="Disordered" evidence="1">
    <location>
        <begin position="640"/>
        <end position="668"/>
    </location>
</feature>
<feature type="region of interest" description="Disordered" evidence="1">
    <location>
        <begin position="580"/>
        <end position="604"/>
    </location>
</feature>
<name>A0A8H5V8B5_GIBSU</name>
<evidence type="ECO:0000256" key="2">
    <source>
        <dbReference type="SAM" id="Phobius"/>
    </source>
</evidence>
<evidence type="ECO:0000313" key="3">
    <source>
        <dbReference type="EMBL" id="KAF5612903.1"/>
    </source>
</evidence>
<dbReference type="Proteomes" id="UP000547976">
    <property type="component" value="Unassembled WGS sequence"/>
</dbReference>
<dbReference type="EMBL" id="JAAOAV010000005">
    <property type="protein sequence ID" value="KAF5612903.1"/>
    <property type="molecule type" value="Genomic_DNA"/>
</dbReference>
<accession>A0A8H5V8B5</accession>
<dbReference type="AlphaFoldDB" id="A0A8H5V8B5"/>
<gene>
    <name evidence="3" type="ORF">FSUBG_1133</name>
</gene>
<keyword evidence="4" id="KW-1185">Reference proteome</keyword>
<feature type="compositionally biased region" description="Polar residues" evidence="1">
    <location>
        <begin position="587"/>
        <end position="604"/>
    </location>
</feature>
<evidence type="ECO:0000313" key="4">
    <source>
        <dbReference type="Proteomes" id="UP000547976"/>
    </source>
</evidence>
<feature type="region of interest" description="Disordered" evidence="1">
    <location>
        <begin position="131"/>
        <end position="203"/>
    </location>
</feature>
<dbReference type="OrthoDB" id="5091094at2759"/>
<feature type="region of interest" description="Disordered" evidence="1">
    <location>
        <begin position="713"/>
        <end position="734"/>
    </location>
</feature>
<organism evidence="3 4">
    <name type="scientific">Gibberella subglutinans</name>
    <name type="common">Fusarium subglutinans</name>
    <dbReference type="NCBI Taxonomy" id="42677"/>
    <lineage>
        <taxon>Eukaryota</taxon>
        <taxon>Fungi</taxon>
        <taxon>Dikarya</taxon>
        <taxon>Ascomycota</taxon>
        <taxon>Pezizomycotina</taxon>
        <taxon>Sordariomycetes</taxon>
        <taxon>Hypocreomycetidae</taxon>
        <taxon>Hypocreales</taxon>
        <taxon>Nectriaceae</taxon>
        <taxon>Fusarium</taxon>
        <taxon>Fusarium fujikuroi species complex</taxon>
    </lineage>
</organism>
<reference evidence="3 4" key="1">
    <citation type="submission" date="2020-05" db="EMBL/GenBank/DDBJ databases">
        <title>Identification and distribution of gene clusters putatively required for synthesis of sphingolipid metabolism inhibitors in phylogenetically diverse species of the filamentous fungus Fusarium.</title>
        <authorList>
            <person name="Kim H.-S."/>
            <person name="Busman M."/>
            <person name="Brown D.W."/>
            <person name="Divon H."/>
            <person name="Uhlig S."/>
            <person name="Proctor R.H."/>
        </authorList>
    </citation>
    <scope>NUCLEOTIDE SEQUENCE [LARGE SCALE GENOMIC DNA]</scope>
    <source>
        <strain evidence="3 4">NRRL 66333</strain>
    </source>
</reference>
<dbReference type="GeneID" id="59310719"/>
<feature type="compositionally biased region" description="Low complexity" evidence="1">
    <location>
        <begin position="148"/>
        <end position="189"/>
    </location>
</feature>
<protein>
    <submittedName>
        <fullName evidence="3">Uncharacterized protein</fullName>
    </submittedName>
</protein>
<keyword evidence="2" id="KW-1133">Transmembrane helix</keyword>
<feature type="compositionally biased region" description="Basic and acidic residues" evidence="1">
    <location>
        <begin position="719"/>
        <end position="734"/>
    </location>
</feature>
<keyword evidence="2" id="KW-0812">Transmembrane</keyword>
<sequence length="734" mass="79927">MCFLFTDPDLIIDEPGLQSADLNMDKKGDTLSEEEAASNRQRYEARDFKDLTGHTFGTIPPDFKPVLTIPRTERHDQGISEPAADLTIIERFTTVTQSEQSITTSIPRRLTPGTEIEIVTIIDGTKFIPLSSTSDVTSPSQGSENISLEETTTEEPSLSTTKTLFASTLYESSEESSLTTSYTTDSSTELPPPSSSPAASETSALSDTTKIAIAVVSSKAPPPVFDVFSSLHEHLPNSPIVQIMENQEISASHETDSSSKTHHNDPRELVDLTGSVYSTIPSGFKPVLILASLYLPGKGREDVTLIDKVDGTSTKDGVIVIGTETWEPFTGYTRHKHETFTLFLRPTETTSSDNDIVSIISHLTLPGPTPTTLSEELTSSSSTSESLAIPTAESSDGPLSMAIFFLDSEHIDDAQSQSPDLETTESEEFEHENTTHFLNEPRVFVDSLGHTYSDMKSNQEPYSTYAKIITIPHKKVQEPVTFTSRHTITITSMATLTSFTTIFETKHLGPVDPLPKVTSKITTHITITAVKDHSTSSAWANRLITDPSPSFPPSVDPSADPSLWSTVTISDGIRSSSVLTSSYTTSQDEPNLPTTTTEASSSKHSLTTAEVVPMALGVFFILASTCLIIHSWLRSRRKRKSTRPGTCVSRGVETSRSNPTPSNSPYGQELNPVLTLYRSTNANTLLTTDAHRMSFELNDNGYNMGLKYYKLGPSGSSHPDGHNADLDQDPESKG</sequence>
<feature type="compositionally biased region" description="Low complexity" evidence="1">
    <location>
        <begin position="654"/>
        <end position="665"/>
    </location>
</feature>
<feature type="compositionally biased region" description="Polar residues" evidence="1">
    <location>
        <begin position="131"/>
        <end position="146"/>
    </location>
</feature>
<evidence type="ECO:0000256" key="1">
    <source>
        <dbReference type="SAM" id="MobiDB-lite"/>
    </source>
</evidence>
<proteinExistence type="predicted"/>
<comment type="caution">
    <text evidence="3">The sequence shown here is derived from an EMBL/GenBank/DDBJ whole genome shotgun (WGS) entry which is preliminary data.</text>
</comment>
<keyword evidence="2" id="KW-0472">Membrane</keyword>
<feature type="region of interest" description="Disordered" evidence="1">
    <location>
        <begin position="367"/>
        <end position="394"/>
    </location>
</feature>